<dbReference type="InterPro" id="IPR050789">
    <property type="entry name" value="Diverse_Enzym_Activities"/>
</dbReference>
<dbReference type="OrthoDB" id="428260at2759"/>
<evidence type="ECO:0000313" key="4">
    <source>
        <dbReference type="Proteomes" id="UP000037460"/>
    </source>
</evidence>
<gene>
    <name evidence="3" type="ORF">Ctob_003247</name>
</gene>
<protein>
    <recommendedName>
        <fullName evidence="2">Beta-lactamase-related domain-containing protein</fullName>
    </recommendedName>
</protein>
<dbReference type="InterPro" id="IPR001466">
    <property type="entry name" value="Beta-lactam-related"/>
</dbReference>
<dbReference type="AlphaFoldDB" id="A0A0M0JN28"/>
<dbReference type="Proteomes" id="UP000037460">
    <property type="component" value="Unassembled WGS sequence"/>
</dbReference>
<organism evidence="3 4">
    <name type="scientific">Chrysochromulina tobinii</name>
    <dbReference type="NCBI Taxonomy" id="1460289"/>
    <lineage>
        <taxon>Eukaryota</taxon>
        <taxon>Haptista</taxon>
        <taxon>Haptophyta</taxon>
        <taxon>Prymnesiophyceae</taxon>
        <taxon>Prymnesiales</taxon>
        <taxon>Chrysochromulinaceae</taxon>
        <taxon>Chrysochromulina</taxon>
    </lineage>
</organism>
<keyword evidence="1" id="KW-0732">Signal</keyword>
<reference evidence="4" key="1">
    <citation type="journal article" date="2015" name="PLoS Genet.">
        <title>Genome Sequence and Transcriptome Analyses of Chrysochromulina tobin: Metabolic Tools for Enhanced Algal Fitness in the Prominent Order Prymnesiales (Haptophyceae).</title>
        <authorList>
            <person name="Hovde B.T."/>
            <person name="Deodato C.R."/>
            <person name="Hunsperger H.M."/>
            <person name="Ryken S.A."/>
            <person name="Yost W."/>
            <person name="Jha R.K."/>
            <person name="Patterson J."/>
            <person name="Monnat R.J. Jr."/>
            <person name="Barlow S.B."/>
            <person name="Starkenburg S.R."/>
            <person name="Cattolico R.A."/>
        </authorList>
    </citation>
    <scope>NUCLEOTIDE SEQUENCE</scope>
    <source>
        <strain evidence="4">CCMP291</strain>
    </source>
</reference>
<sequence length="410" mass="44928">MSSCTSFLALLSIGHAAAAGPRDPFTWEPIRQLLSGWKFTTEYAVSIGTAEHGQLFQYEGGKFSMETQIPTGSTSKWPSAMMFAGLVADGTIASLDDPVHKYLKYWTSNPLDMRSEITLRHLLTFTSGFGSGDPGDDGNGRAARKWRMIKYGSAEPRVGNTTTACNEETGEISECARSIYEEVPLIGRPGHVWSYNSNHLQVAAGLAVAASGLSIEQVIHKYLFDPLNMTQSRYSGKCPEFAAGLRTTGADYARFLRGVVSYKFPSAQIVLESEKDATPFNSDKYGLYGNYAFGHFLLCFDSVDGFTDACADARSHFDPGAFGFMPIIDRKYGYWFEVVAAEFPPTGSYPLSGIPEYLAVALKPHVEAIFSQHPPESQAHLHHTPSFGTEMSIADVNYCLDCKLNPDNCS</sequence>
<dbReference type="InterPro" id="IPR012338">
    <property type="entry name" value="Beta-lactam/transpept-like"/>
</dbReference>
<dbReference type="Gene3D" id="3.40.710.10">
    <property type="entry name" value="DD-peptidase/beta-lactamase superfamily"/>
    <property type="match status" value="1"/>
</dbReference>
<dbReference type="EMBL" id="JWZX01002640">
    <property type="protein sequence ID" value="KOO27961.1"/>
    <property type="molecule type" value="Genomic_DNA"/>
</dbReference>
<keyword evidence="4" id="KW-1185">Reference proteome</keyword>
<feature type="signal peptide" evidence="1">
    <location>
        <begin position="1"/>
        <end position="19"/>
    </location>
</feature>
<accession>A0A0M0JN28</accession>
<feature type="chain" id="PRO_5005601918" description="Beta-lactamase-related domain-containing protein" evidence="1">
    <location>
        <begin position="20"/>
        <end position="410"/>
    </location>
</feature>
<comment type="caution">
    <text evidence="3">The sequence shown here is derived from an EMBL/GenBank/DDBJ whole genome shotgun (WGS) entry which is preliminary data.</text>
</comment>
<evidence type="ECO:0000313" key="3">
    <source>
        <dbReference type="EMBL" id="KOO27961.1"/>
    </source>
</evidence>
<feature type="domain" description="Beta-lactamase-related" evidence="2">
    <location>
        <begin position="45"/>
        <end position="256"/>
    </location>
</feature>
<name>A0A0M0JN28_9EUKA</name>
<dbReference type="Pfam" id="PF00144">
    <property type="entry name" value="Beta-lactamase"/>
    <property type="match status" value="1"/>
</dbReference>
<dbReference type="SUPFAM" id="SSF56601">
    <property type="entry name" value="beta-lactamase/transpeptidase-like"/>
    <property type="match status" value="1"/>
</dbReference>
<evidence type="ECO:0000259" key="2">
    <source>
        <dbReference type="Pfam" id="PF00144"/>
    </source>
</evidence>
<dbReference type="PANTHER" id="PTHR43283">
    <property type="entry name" value="BETA-LACTAMASE-RELATED"/>
    <property type="match status" value="1"/>
</dbReference>
<proteinExistence type="predicted"/>
<evidence type="ECO:0000256" key="1">
    <source>
        <dbReference type="SAM" id="SignalP"/>
    </source>
</evidence>